<dbReference type="PANTHER" id="PTHR42085">
    <property type="entry name" value="F-BOX DOMAIN-CONTAINING PROTEIN"/>
    <property type="match status" value="1"/>
</dbReference>
<keyword evidence="3" id="KW-1185">Reference proteome</keyword>
<evidence type="ECO:0000313" key="3">
    <source>
        <dbReference type="Proteomes" id="UP001287356"/>
    </source>
</evidence>
<accession>A0AAE0MYX1</accession>
<gene>
    <name evidence="2" type="ORF">B0T24DRAFT_684506</name>
</gene>
<feature type="compositionally biased region" description="Basic and acidic residues" evidence="1">
    <location>
        <begin position="458"/>
        <end position="479"/>
    </location>
</feature>
<sequence>MERLVPVIAGPALAATKRKLDDSASDDEHAGKRFRTWADTPVLRKRPAAQDLDHPDRSKRSDLPPASAANDSSSSNNDTDEVYDPAIWALVKHDPAAWALTKPEPAHTPRERVAAYRRTLFPFLQLPAEIRLRIYELLFDRRATAIVSPRAKHVTDSRTVGFGNTGRTMMSMMLGNKKLCNEVADFVYRNNTFKVAVTQGRAWINLIGRPNAAAVEHIIIECSNRVKHAKTNMSFLLNTLRKRCGMTLKTLTFRVGWPMLGLDTQTFMEWLVKYEPIRAAMGGFRKLEMLEIDMADPERYYYNTLDQWFRPPSLALNKWGWRFQRDLYSKLAEIVMCEVVAAEMRVRRPGDWWETHQYLPEHHTDDNRDPTHQIYHWAFFRPSGPRPNKTQLARKRERERQKRKKTAEKAAKEKAAGKEEEKRLRKLAKNQRKRAAKKLKVAKARAEKKIATKKAREKRQAAKRAAEKAKKKAAEKDVEMADADAVVEGQGKEKEVTDVEMAEADAAAEGKGKGKEKAIEDVEMAA</sequence>
<feature type="compositionally biased region" description="Basic and acidic residues" evidence="1">
    <location>
        <begin position="18"/>
        <end position="31"/>
    </location>
</feature>
<reference evidence="2" key="1">
    <citation type="journal article" date="2023" name="Mol. Phylogenet. Evol.">
        <title>Genome-scale phylogeny and comparative genomics of the fungal order Sordariales.</title>
        <authorList>
            <person name="Hensen N."/>
            <person name="Bonometti L."/>
            <person name="Westerberg I."/>
            <person name="Brannstrom I.O."/>
            <person name="Guillou S."/>
            <person name="Cros-Aarteil S."/>
            <person name="Calhoun S."/>
            <person name="Haridas S."/>
            <person name="Kuo A."/>
            <person name="Mondo S."/>
            <person name="Pangilinan J."/>
            <person name="Riley R."/>
            <person name="LaButti K."/>
            <person name="Andreopoulos B."/>
            <person name="Lipzen A."/>
            <person name="Chen C."/>
            <person name="Yan M."/>
            <person name="Daum C."/>
            <person name="Ng V."/>
            <person name="Clum A."/>
            <person name="Steindorff A."/>
            <person name="Ohm R.A."/>
            <person name="Martin F."/>
            <person name="Silar P."/>
            <person name="Natvig D.O."/>
            <person name="Lalanne C."/>
            <person name="Gautier V."/>
            <person name="Ament-Velasquez S.L."/>
            <person name="Kruys A."/>
            <person name="Hutchinson M.I."/>
            <person name="Powell A.J."/>
            <person name="Barry K."/>
            <person name="Miller A.N."/>
            <person name="Grigoriev I.V."/>
            <person name="Debuchy R."/>
            <person name="Gladieux P."/>
            <person name="Hiltunen Thoren M."/>
            <person name="Johannesson H."/>
        </authorList>
    </citation>
    <scope>NUCLEOTIDE SEQUENCE</scope>
    <source>
        <strain evidence="2">CBS 958.72</strain>
    </source>
</reference>
<feature type="compositionally biased region" description="Low complexity" evidence="1">
    <location>
        <begin position="63"/>
        <end position="77"/>
    </location>
</feature>
<dbReference type="EMBL" id="JAULSN010000011">
    <property type="protein sequence ID" value="KAK3361463.1"/>
    <property type="molecule type" value="Genomic_DNA"/>
</dbReference>
<feature type="compositionally biased region" description="Basic and acidic residues" evidence="1">
    <location>
        <begin position="407"/>
        <end position="423"/>
    </location>
</feature>
<feature type="region of interest" description="Disordered" evidence="1">
    <location>
        <begin position="444"/>
        <end position="526"/>
    </location>
</feature>
<comment type="caution">
    <text evidence="2">The sequence shown here is derived from an EMBL/GenBank/DDBJ whole genome shotgun (WGS) entry which is preliminary data.</text>
</comment>
<proteinExistence type="predicted"/>
<reference evidence="2" key="2">
    <citation type="submission" date="2023-06" db="EMBL/GenBank/DDBJ databases">
        <authorList>
            <consortium name="Lawrence Berkeley National Laboratory"/>
            <person name="Haridas S."/>
            <person name="Hensen N."/>
            <person name="Bonometti L."/>
            <person name="Westerberg I."/>
            <person name="Brannstrom I.O."/>
            <person name="Guillou S."/>
            <person name="Cros-Aarteil S."/>
            <person name="Calhoun S."/>
            <person name="Kuo A."/>
            <person name="Mondo S."/>
            <person name="Pangilinan J."/>
            <person name="Riley R."/>
            <person name="Labutti K."/>
            <person name="Andreopoulos B."/>
            <person name="Lipzen A."/>
            <person name="Chen C."/>
            <person name="Yanf M."/>
            <person name="Daum C."/>
            <person name="Ng V."/>
            <person name="Clum A."/>
            <person name="Steindorff A."/>
            <person name="Ohm R."/>
            <person name="Martin F."/>
            <person name="Silar P."/>
            <person name="Natvig D."/>
            <person name="Lalanne C."/>
            <person name="Gautier V."/>
            <person name="Ament-Velasquez S.L."/>
            <person name="Kruys A."/>
            <person name="Hutchinson M.I."/>
            <person name="Powell A.J."/>
            <person name="Barry K."/>
            <person name="Miller A.N."/>
            <person name="Grigoriev I.V."/>
            <person name="Debuchy R."/>
            <person name="Gladieux P."/>
            <person name="Thoren M.H."/>
            <person name="Johannesson H."/>
        </authorList>
    </citation>
    <scope>NUCLEOTIDE SEQUENCE</scope>
    <source>
        <strain evidence="2">CBS 958.72</strain>
    </source>
</reference>
<dbReference type="PANTHER" id="PTHR42085:SF2">
    <property type="entry name" value="F-BOX DOMAIN-CONTAINING PROTEIN"/>
    <property type="match status" value="1"/>
</dbReference>
<evidence type="ECO:0000313" key="2">
    <source>
        <dbReference type="EMBL" id="KAK3361463.1"/>
    </source>
</evidence>
<name>A0AAE0MYX1_9PEZI</name>
<feature type="compositionally biased region" description="Basic and acidic residues" evidence="1">
    <location>
        <begin position="508"/>
        <end position="520"/>
    </location>
</feature>
<feature type="region of interest" description="Disordered" evidence="1">
    <location>
        <begin position="379"/>
        <end position="423"/>
    </location>
</feature>
<dbReference type="InterPro" id="IPR038883">
    <property type="entry name" value="AN11006-like"/>
</dbReference>
<feature type="region of interest" description="Disordered" evidence="1">
    <location>
        <begin position="1"/>
        <end position="79"/>
    </location>
</feature>
<evidence type="ECO:0000256" key="1">
    <source>
        <dbReference type="SAM" id="MobiDB-lite"/>
    </source>
</evidence>
<protein>
    <submittedName>
        <fullName evidence="2">Uncharacterized protein</fullName>
    </submittedName>
</protein>
<dbReference type="Proteomes" id="UP001287356">
    <property type="component" value="Unassembled WGS sequence"/>
</dbReference>
<organism evidence="2 3">
    <name type="scientific">Lasiosphaeria ovina</name>
    <dbReference type="NCBI Taxonomy" id="92902"/>
    <lineage>
        <taxon>Eukaryota</taxon>
        <taxon>Fungi</taxon>
        <taxon>Dikarya</taxon>
        <taxon>Ascomycota</taxon>
        <taxon>Pezizomycotina</taxon>
        <taxon>Sordariomycetes</taxon>
        <taxon>Sordariomycetidae</taxon>
        <taxon>Sordariales</taxon>
        <taxon>Lasiosphaeriaceae</taxon>
        <taxon>Lasiosphaeria</taxon>
    </lineage>
</organism>
<dbReference type="AlphaFoldDB" id="A0AAE0MYX1"/>
<feature type="compositionally biased region" description="Basic and acidic residues" evidence="1">
    <location>
        <begin position="51"/>
        <end position="62"/>
    </location>
</feature>